<dbReference type="GO" id="GO:0002376">
    <property type="term" value="P:immune system process"/>
    <property type="evidence" value="ECO:0007669"/>
    <property type="project" value="UniProtKB-KW"/>
</dbReference>
<evidence type="ECO:0000256" key="3">
    <source>
        <dbReference type="ARBA" id="ARBA00013445"/>
    </source>
</evidence>
<evidence type="ECO:0000256" key="10">
    <source>
        <dbReference type="ARBA" id="ARBA00023157"/>
    </source>
</evidence>
<dbReference type="GO" id="GO:0006954">
    <property type="term" value="P:inflammatory response"/>
    <property type="evidence" value="ECO:0007669"/>
    <property type="project" value="TreeGrafter"/>
</dbReference>
<dbReference type="PROSITE" id="PS50923">
    <property type="entry name" value="SUSHI"/>
    <property type="match status" value="1"/>
</dbReference>
<evidence type="ECO:0000256" key="12">
    <source>
        <dbReference type="ARBA" id="ARBA00023180"/>
    </source>
</evidence>
<gene>
    <name evidence="16" type="ORF">N331_11560</name>
</gene>
<dbReference type="SMART" id="SM00032">
    <property type="entry name" value="CCP"/>
    <property type="match status" value="1"/>
</dbReference>
<dbReference type="EMBL" id="KK714503">
    <property type="protein sequence ID" value="KFQ35461.1"/>
    <property type="molecule type" value="Genomic_DNA"/>
</dbReference>
<name>A0A091R7J7_MERNU</name>
<dbReference type="Pfam" id="PF00084">
    <property type="entry name" value="Sushi"/>
    <property type="match status" value="1"/>
</dbReference>
<dbReference type="InterPro" id="IPR035976">
    <property type="entry name" value="Sushi/SCR/CCP_sf"/>
</dbReference>
<evidence type="ECO:0000259" key="15">
    <source>
        <dbReference type="PROSITE" id="PS50923"/>
    </source>
</evidence>
<keyword evidence="8" id="KW-1133">Transmembrane helix</keyword>
<keyword evidence="7" id="KW-0391">Immunity</keyword>
<feature type="non-terminal residue" evidence="16">
    <location>
        <position position="1"/>
    </location>
</feature>
<evidence type="ECO:0000256" key="4">
    <source>
        <dbReference type="ARBA" id="ARBA00022692"/>
    </source>
</evidence>
<accession>A0A091R7J7</accession>
<keyword evidence="10 14" id="KW-1015">Disulfide bond</keyword>
<keyword evidence="17" id="KW-1185">Reference proteome</keyword>
<dbReference type="CDD" id="cd00033">
    <property type="entry name" value="CCP"/>
    <property type="match status" value="1"/>
</dbReference>
<feature type="non-terminal residue" evidence="16">
    <location>
        <position position="73"/>
    </location>
</feature>
<evidence type="ECO:0000256" key="6">
    <source>
        <dbReference type="ARBA" id="ARBA00022737"/>
    </source>
</evidence>
<feature type="domain" description="Sushi" evidence="15">
    <location>
        <begin position="2"/>
        <end position="65"/>
    </location>
</feature>
<evidence type="ECO:0000256" key="7">
    <source>
        <dbReference type="ARBA" id="ARBA00022859"/>
    </source>
</evidence>
<dbReference type="GO" id="GO:0004911">
    <property type="term" value="F:interleukin-2 receptor activity"/>
    <property type="evidence" value="ECO:0007669"/>
    <property type="project" value="InterPro"/>
</dbReference>
<evidence type="ECO:0000313" key="17">
    <source>
        <dbReference type="Proteomes" id="UP000052967"/>
    </source>
</evidence>
<dbReference type="GO" id="GO:0019976">
    <property type="term" value="F:interleukin-2 binding"/>
    <property type="evidence" value="ECO:0007669"/>
    <property type="project" value="InterPro"/>
</dbReference>
<reference evidence="16 17" key="1">
    <citation type="submission" date="2014-04" db="EMBL/GenBank/DDBJ databases">
        <title>Genome evolution of avian class.</title>
        <authorList>
            <person name="Zhang G."/>
            <person name="Li C."/>
        </authorList>
    </citation>
    <scope>NUCLEOTIDE SEQUENCE [LARGE SCALE GENOMIC DNA]</scope>
    <source>
        <strain evidence="16">BGI_N331</strain>
    </source>
</reference>
<evidence type="ECO:0000313" key="16">
    <source>
        <dbReference type="EMBL" id="KFQ35461.1"/>
    </source>
</evidence>
<keyword evidence="9" id="KW-0472">Membrane</keyword>
<keyword evidence="11" id="KW-0675">Receptor</keyword>
<dbReference type="SUPFAM" id="SSF57535">
    <property type="entry name" value="Complement control module/SCR domain"/>
    <property type="match status" value="1"/>
</dbReference>
<dbReference type="InterPro" id="IPR000436">
    <property type="entry name" value="Sushi_SCR_CCP_dom"/>
</dbReference>
<dbReference type="AlphaFoldDB" id="A0A091R7J7"/>
<evidence type="ECO:0000256" key="13">
    <source>
        <dbReference type="ARBA" id="ARBA00025938"/>
    </source>
</evidence>
<comment type="caution">
    <text evidence="14">Lacks conserved residue(s) required for the propagation of feature annotation.</text>
</comment>
<sequence length="73" mass="8074">TGFCGPPKSNPHASLGLPRQYLVGQVLHIKCQSGYDKRPPTSGTLTCKKEGDKVIWTSLDMQCTNESDKWLPQ</sequence>
<evidence type="ECO:0000256" key="11">
    <source>
        <dbReference type="ARBA" id="ARBA00023170"/>
    </source>
</evidence>
<dbReference type="GO" id="GO:0016020">
    <property type="term" value="C:membrane"/>
    <property type="evidence" value="ECO:0007669"/>
    <property type="project" value="UniProtKB-SubCell"/>
</dbReference>
<evidence type="ECO:0000256" key="1">
    <source>
        <dbReference type="ARBA" id="ARBA00002381"/>
    </source>
</evidence>
<keyword evidence="12" id="KW-0325">Glycoprotein</keyword>
<proteinExistence type="predicted"/>
<dbReference type="Proteomes" id="UP000052967">
    <property type="component" value="Unassembled WGS sequence"/>
</dbReference>
<evidence type="ECO:0000256" key="14">
    <source>
        <dbReference type="PROSITE-ProRule" id="PRU00302"/>
    </source>
</evidence>
<evidence type="ECO:0000256" key="2">
    <source>
        <dbReference type="ARBA" id="ARBA00004479"/>
    </source>
</evidence>
<evidence type="ECO:0000256" key="9">
    <source>
        <dbReference type="ARBA" id="ARBA00023136"/>
    </source>
</evidence>
<organism evidence="16 17">
    <name type="scientific">Merops nubicus</name>
    <name type="common">Northern carmine bee-eater</name>
    <dbReference type="NCBI Taxonomy" id="57421"/>
    <lineage>
        <taxon>Eukaryota</taxon>
        <taxon>Metazoa</taxon>
        <taxon>Chordata</taxon>
        <taxon>Craniata</taxon>
        <taxon>Vertebrata</taxon>
        <taxon>Euteleostomi</taxon>
        <taxon>Archelosauria</taxon>
        <taxon>Archosauria</taxon>
        <taxon>Dinosauria</taxon>
        <taxon>Saurischia</taxon>
        <taxon>Theropoda</taxon>
        <taxon>Coelurosauria</taxon>
        <taxon>Aves</taxon>
        <taxon>Neognathae</taxon>
        <taxon>Neoaves</taxon>
        <taxon>Telluraves</taxon>
        <taxon>Coraciimorphae</taxon>
        <taxon>Coraciiformes</taxon>
        <taxon>Meropidae</taxon>
        <taxon>Merops</taxon>
    </lineage>
</organism>
<evidence type="ECO:0000256" key="5">
    <source>
        <dbReference type="ARBA" id="ARBA00022729"/>
    </source>
</evidence>
<dbReference type="PANTHER" id="PTHR10573">
    <property type="entry name" value="INTERLEUKIN-2 RECEPTOR ALPHA CHAIN"/>
    <property type="match status" value="1"/>
</dbReference>
<protein>
    <recommendedName>
        <fullName evidence="3">Interleukin-2 receptor subunit alpha</fullName>
    </recommendedName>
</protein>
<comment type="function">
    <text evidence="1">Receptor for interleukin-2. The receptor is involved in the regulation of immune tolerance by controlling regulatory T cells (TREGs) activity. TREGs suppress the activation and expansion of autoreactive T-cells.</text>
</comment>
<comment type="subunit">
    <text evidence="13">Non-covalent dimer of an alpha and a beta subunit. IL2R exists in 3 different forms: a high affinity dimer, an intermediate affinity monomer (beta subunit), and a low affinity monomer (alpha subunit). The high and intermediate affinity forms also associate with a gamma subunit.</text>
</comment>
<keyword evidence="6" id="KW-0677">Repeat</keyword>
<keyword evidence="4" id="KW-0812">Transmembrane</keyword>
<evidence type="ECO:0000256" key="8">
    <source>
        <dbReference type="ARBA" id="ARBA00022989"/>
    </source>
</evidence>
<feature type="disulfide bond" evidence="14">
    <location>
        <begin position="4"/>
        <end position="47"/>
    </location>
</feature>
<keyword evidence="14" id="KW-0768">Sushi</keyword>
<dbReference type="Gene3D" id="2.10.70.10">
    <property type="entry name" value="Complement Module, domain 1"/>
    <property type="match status" value="1"/>
</dbReference>
<keyword evidence="5" id="KW-0732">Signal</keyword>
<dbReference type="PANTHER" id="PTHR10573:SF0">
    <property type="entry name" value="INTERLEUKIN-2 RECEPTOR SUBUNIT ALPHA"/>
    <property type="match status" value="1"/>
</dbReference>
<comment type="subcellular location">
    <subcellularLocation>
        <location evidence="2">Membrane</location>
        <topology evidence="2">Single-pass type I membrane protein</topology>
    </subcellularLocation>
</comment>
<dbReference type="InterPro" id="IPR015486">
    <property type="entry name" value="IL-2_rcpt_alpha"/>
</dbReference>